<dbReference type="EMBL" id="LUKN01000205">
    <property type="protein sequence ID" value="OAR04874.1"/>
    <property type="molecule type" value="Genomic_DNA"/>
</dbReference>
<reference evidence="2 3" key="1">
    <citation type="submission" date="2016-03" db="EMBL/GenBank/DDBJ databases">
        <title>Fine-scale spatial genetic structure of a fungal parasite of coffee scale insects.</title>
        <authorList>
            <person name="Jackson D."/>
            <person name="Zemenick K.A."/>
            <person name="Malloure B."/>
            <person name="Quandt C.A."/>
            <person name="James T.Y."/>
        </authorList>
    </citation>
    <scope>NUCLEOTIDE SEQUENCE [LARGE SCALE GENOMIC DNA]</scope>
    <source>
        <strain evidence="2 3">UM487</strain>
    </source>
</reference>
<dbReference type="AlphaFoldDB" id="A0A179ITS9"/>
<keyword evidence="1" id="KW-0812">Transmembrane</keyword>
<dbReference type="OrthoDB" id="4157173at2759"/>
<feature type="transmembrane region" description="Helical" evidence="1">
    <location>
        <begin position="94"/>
        <end position="112"/>
    </location>
</feature>
<dbReference type="Proteomes" id="UP000243081">
    <property type="component" value="Unassembled WGS sequence"/>
</dbReference>
<gene>
    <name evidence="2" type="ORF">LLEC1_07111</name>
</gene>
<organism evidence="2 3">
    <name type="scientific">Cordyceps confragosa</name>
    <name type="common">Lecanicillium lecanii</name>
    <dbReference type="NCBI Taxonomy" id="2714763"/>
    <lineage>
        <taxon>Eukaryota</taxon>
        <taxon>Fungi</taxon>
        <taxon>Dikarya</taxon>
        <taxon>Ascomycota</taxon>
        <taxon>Pezizomycotina</taxon>
        <taxon>Sordariomycetes</taxon>
        <taxon>Hypocreomycetidae</taxon>
        <taxon>Hypocreales</taxon>
        <taxon>Cordycipitaceae</taxon>
        <taxon>Akanthomyces</taxon>
    </lineage>
</organism>
<keyword evidence="3" id="KW-1185">Reference proteome</keyword>
<protein>
    <submittedName>
        <fullName evidence="2">Uncharacterized protein</fullName>
    </submittedName>
</protein>
<keyword evidence="1" id="KW-1133">Transmembrane helix</keyword>
<dbReference type="InterPro" id="IPR025363">
    <property type="entry name" value="DUF4267"/>
</dbReference>
<evidence type="ECO:0000313" key="3">
    <source>
        <dbReference type="Proteomes" id="UP000243081"/>
    </source>
</evidence>
<name>A0A179ITS9_CORDF</name>
<feature type="transmembrane region" description="Helical" evidence="1">
    <location>
        <begin position="6"/>
        <end position="28"/>
    </location>
</feature>
<feature type="transmembrane region" description="Helical" evidence="1">
    <location>
        <begin position="118"/>
        <end position="137"/>
    </location>
</feature>
<evidence type="ECO:0000256" key="1">
    <source>
        <dbReference type="SAM" id="Phobius"/>
    </source>
</evidence>
<accession>A0A179ITS9</accession>
<sequence>MPISTAHLNVIGLGVAAMFAGLSVVSVASPRTVDDLFGVTRESRLSTAEAPRASAAATRTVDYTTIGTLICGRDLTIAVAIYCLGRAGRSKEMGTVILSTLCVTIADIWLAWRNKRYLETLAASFVAVAVAIIGVKLRK</sequence>
<keyword evidence="1" id="KW-0472">Membrane</keyword>
<proteinExistence type="predicted"/>
<comment type="caution">
    <text evidence="2">The sequence shown here is derived from an EMBL/GenBank/DDBJ whole genome shotgun (WGS) entry which is preliminary data.</text>
</comment>
<evidence type="ECO:0000313" key="2">
    <source>
        <dbReference type="EMBL" id="OAR04874.1"/>
    </source>
</evidence>
<dbReference type="Pfam" id="PF14087">
    <property type="entry name" value="DUF4267"/>
    <property type="match status" value="1"/>
</dbReference>